<feature type="region of interest" description="Disordered" evidence="1">
    <location>
        <begin position="169"/>
        <end position="203"/>
    </location>
</feature>
<sequence length="225" mass="24455">MHNGTPLWHRRRLASCRDLQSTAPGPLERGGAFPIPVAPPVRGARTLAESSRGRRRQERTGGRVQQGSVGIISIVDDYCIPSPLLFLRLTGHARASTDRAGPGLEHAARSTQARQRHPLRPSSLPRRPFRIRADRRASPALLAVYTQPRPHLASHSHTARCARQLPPPLVPPSLAASPARTAPHPHRTTPLPPPTPSRRRPASAVYTSTAHNPPLITLCPLSKSA</sequence>
<keyword evidence="3" id="KW-1185">Reference proteome</keyword>
<dbReference type="InParanoid" id="A0A165EF08"/>
<feature type="region of interest" description="Disordered" evidence="1">
    <location>
        <begin position="96"/>
        <end position="125"/>
    </location>
</feature>
<organism evidence="2 3">
    <name type="scientific">Calocera cornea HHB12733</name>
    <dbReference type="NCBI Taxonomy" id="1353952"/>
    <lineage>
        <taxon>Eukaryota</taxon>
        <taxon>Fungi</taxon>
        <taxon>Dikarya</taxon>
        <taxon>Basidiomycota</taxon>
        <taxon>Agaricomycotina</taxon>
        <taxon>Dacrymycetes</taxon>
        <taxon>Dacrymycetales</taxon>
        <taxon>Dacrymycetaceae</taxon>
        <taxon>Calocera</taxon>
    </lineage>
</organism>
<dbReference type="EMBL" id="KV424008">
    <property type="protein sequence ID" value="KZT54729.1"/>
    <property type="molecule type" value="Genomic_DNA"/>
</dbReference>
<name>A0A165EF08_9BASI</name>
<accession>A0A165EF08</accession>
<evidence type="ECO:0000313" key="2">
    <source>
        <dbReference type="EMBL" id="KZT54729.1"/>
    </source>
</evidence>
<reference evidence="2 3" key="1">
    <citation type="journal article" date="2016" name="Mol. Biol. Evol.">
        <title>Comparative Genomics of Early-Diverging Mushroom-Forming Fungi Provides Insights into the Origins of Lignocellulose Decay Capabilities.</title>
        <authorList>
            <person name="Nagy L.G."/>
            <person name="Riley R."/>
            <person name="Tritt A."/>
            <person name="Adam C."/>
            <person name="Daum C."/>
            <person name="Floudas D."/>
            <person name="Sun H."/>
            <person name="Yadav J.S."/>
            <person name="Pangilinan J."/>
            <person name="Larsson K.H."/>
            <person name="Matsuura K."/>
            <person name="Barry K."/>
            <person name="Labutti K."/>
            <person name="Kuo R."/>
            <person name="Ohm R.A."/>
            <person name="Bhattacharya S.S."/>
            <person name="Shirouzu T."/>
            <person name="Yoshinaga Y."/>
            <person name="Martin F.M."/>
            <person name="Grigoriev I.V."/>
            <person name="Hibbett D.S."/>
        </authorList>
    </citation>
    <scope>NUCLEOTIDE SEQUENCE [LARGE SCALE GENOMIC DNA]</scope>
    <source>
        <strain evidence="2 3">HHB12733</strain>
    </source>
</reference>
<evidence type="ECO:0000256" key="1">
    <source>
        <dbReference type="SAM" id="MobiDB-lite"/>
    </source>
</evidence>
<gene>
    <name evidence="2" type="ORF">CALCODRAFT_374846</name>
</gene>
<evidence type="ECO:0000313" key="3">
    <source>
        <dbReference type="Proteomes" id="UP000076842"/>
    </source>
</evidence>
<protein>
    <submittedName>
        <fullName evidence="2">Uncharacterized protein</fullName>
    </submittedName>
</protein>
<feature type="compositionally biased region" description="Low complexity" evidence="1">
    <location>
        <begin position="172"/>
        <end position="182"/>
    </location>
</feature>
<dbReference type="Proteomes" id="UP000076842">
    <property type="component" value="Unassembled WGS sequence"/>
</dbReference>
<proteinExistence type="predicted"/>
<dbReference type="AlphaFoldDB" id="A0A165EF08"/>
<feature type="region of interest" description="Disordered" evidence="1">
    <location>
        <begin position="20"/>
        <end position="39"/>
    </location>
</feature>